<dbReference type="STRING" id="4155.A0A022RDV4"/>
<dbReference type="EC" id="2.3.2.27" evidence="2"/>
<evidence type="ECO:0000256" key="1">
    <source>
        <dbReference type="ARBA" id="ARBA00000900"/>
    </source>
</evidence>
<dbReference type="GO" id="GO:0016567">
    <property type="term" value="P:protein ubiquitination"/>
    <property type="evidence" value="ECO:0000318"/>
    <property type="project" value="GO_Central"/>
</dbReference>
<dbReference type="InterPro" id="IPR058981">
    <property type="entry name" value="MGRN1/RNF157-like_N"/>
</dbReference>
<keyword evidence="7" id="KW-0862">Zinc</keyword>
<keyword evidence="5" id="KW-0863">Zinc-finger</keyword>
<dbReference type="AlphaFoldDB" id="A0A022RDV4"/>
<feature type="non-terminal residue" evidence="10">
    <location>
        <position position="1"/>
    </location>
</feature>
<dbReference type="eggNOG" id="KOG4265">
    <property type="taxonomic scope" value="Eukaryota"/>
</dbReference>
<gene>
    <name evidence="10" type="ORF">MIMGU_mgv1a017771mg</name>
</gene>
<dbReference type="GO" id="GO:0061630">
    <property type="term" value="F:ubiquitin protein ligase activity"/>
    <property type="evidence" value="ECO:0000318"/>
    <property type="project" value="GO_Central"/>
</dbReference>
<evidence type="ECO:0000256" key="2">
    <source>
        <dbReference type="ARBA" id="ARBA00012483"/>
    </source>
</evidence>
<evidence type="ECO:0000256" key="8">
    <source>
        <dbReference type="SAM" id="MobiDB-lite"/>
    </source>
</evidence>
<evidence type="ECO:0000313" key="11">
    <source>
        <dbReference type="Proteomes" id="UP000030748"/>
    </source>
</evidence>
<dbReference type="PANTHER" id="PTHR22996">
    <property type="entry name" value="MAHOGUNIN"/>
    <property type="match status" value="1"/>
</dbReference>
<dbReference type="EMBL" id="KI630574">
    <property type="protein sequence ID" value="EYU37065.1"/>
    <property type="molecule type" value="Genomic_DNA"/>
</dbReference>
<proteinExistence type="predicted"/>
<feature type="compositionally biased region" description="Pro residues" evidence="8">
    <location>
        <begin position="39"/>
        <end position="103"/>
    </location>
</feature>
<protein>
    <recommendedName>
        <fullName evidence="2">RING-type E3 ubiquitin transferase</fullName>
        <ecNumber evidence="2">2.3.2.27</ecNumber>
    </recommendedName>
</protein>
<feature type="domain" description="MGRN1/RNF157-like N-terminal" evidence="9">
    <location>
        <begin position="233"/>
        <end position="391"/>
    </location>
</feature>
<evidence type="ECO:0000256" key="7">
    <source>
        <dbReference type="ARBA" id="ARBA00022833"/>
    </source>
</evidence>
<evidence type="ECO:0000256" key="5">
    <source>
        <dbReference type="ARBA" id="ARBA00022771"/>
    </source>
</evidence>
<feature type="compositionally biased region" description="Basic residues" evidence="8">
    <location>
        <begin position="27"/>
        <end position="38"/>
    </location>
</feature>
<dbReference type="Pfam" id="PF26192">
    <property type="entry name" value="RNF157-like_N"/>
    <property type="match status" value="1"/>
</dbReference>
<dbReference type="PANTHER" id="PTHR22996:SF4">
    <property type="entry name" value="E3 UBIQUITIN-PROTEIN LIGASE LUL4-RELATED"/>
    <property type="match status" value="1"/>
</dbReference>
<keyword evidence="11" id="KW-1185">Reference proteome</keyword>
<keyword evidence="3" id="KW-0808">Transferase</keyword>
<organism evidence="10 11">
    <name type="scientific">Erythranthe guttata</name>
    <name type="common">Yellow monkey flower</name>
    <name type="synonym">Mimulus guttatus</name>
    <dbReference type="NCBI Taxonomy" id="4155"/>
    <lineage>
        <taxon>Eukaryota</taxon>
        <taxon>Viridiplantae</taxon>
        <taxon>Streptophyta</taxon>
        <taxon>Embryophyta</taxon>
        <taxon>Tracheophyta</taxon>
        <taxon>Spermatophyta</taxon>
        <taxon>Magnoliopsida</taxon>
        <taxon>eudicotyledons</taxon>
        <taxon>Gunneridae</taxon>
        <taxon>Pentapetalae</taxon>
        <taxon>asterids</taxon>
        <taxon>lamiids</taxon>
        <taxon>Lamiales</taxon>
        <taxon>Phrymaceae</taxon>
        <taxon>Erythranthe</taxon>
    </lineage>
</organism>
<keyword evidence="6" id="KW-0833">Ubl conjugation pathway</keyword>
<sequence length="446" mass="49324">FYNFQPPPPPPPPIPPATPNMGNSWSKRFHRHSRHHHPQPQPQSEPQPQQPPQLEPPPPPPRQSEPQPPPFPPPSSSPNPPSPIAFPPINSPPAIPPPPPPQQPQLTSQPHDDLNPPSQPPSYAFAAYAPHSTTPPPEQHPYPAVPQCPNRPPPSLPIQPYNNNNYNYSNPNYYVRPVNTMGQYSNYRPYYSPQINMWGPPAAPPPQLPPPLPLIQPAPYVDHQSAKKIKNDVNVHKDTIRLQSDELYPDCHVVTFTFDALVDGSITIFYFAKEGVNCKFIPLYPDIVPAKIPFQKGLGQKFCQPSGTGVDLGFFDIDDLSKPVPGEDAYPLVISAESFSPSTSTAERTDAELVKASHAQISQAVLEKKGGNFQVKVIKQILWTDGARYELREIYGISDADEGAVNDVDSGNECIICLTEVKNTAVLPCRHMVTTLTSIFFGFVLR</sequence>
<dbReference type="Proteomes" id="UP000030748">
    <property type="component" value="Unassembled WGS sequence"/>
</dbReference>
<feature type="compositionally biased region" description="Pro residues" evidence="8">
    <location>
        <begin position="1"/>
        <end position="18"/>
    </location>
</feature>
<feature type="compositionally biased region" description="Pro residues" evidence="8">
    <location>
        <begin position="133"/>
        <end position="157"/>
    </location>
</feature>
<evidence type="ECO:0000256" key="6">
    <source>
        <dbReference type="ARBA" id="ARBA00022786"/>
    </source>
</evidence>
<accession>A0A022RDV4</accession>
<feature type="region of interest" description="Disordered" evidence="8">
    <location>
        <begin position="1"/>
        <end position="158"/>
    </location>
</feature>
<dbReference type="InterPro" id="IPR045194">
    <property type="entry name" value="MGRN1/RNF157-like"/>
</dbReference>
<dbReference type="GO" id="GO:0008270">
    <property type="term" value="F:zinc ion binding"/>
    <property type="evidence" value="ECO:0007669"/>
    <property type="project" value="UniProtKB-KW"/>
</dbReference>
<evidence type="ECO:0000256" key="3">
    <source>
        <dbReference type="ARBA" id="ARBA00022679"/>
    </source>
</evidence>
<name>A0A022RDV4_ERYGU</name>
<evidence type="ECO:0000256" key="4">
    <source>
        <dbReference type="ARBA" id="ARBA00022723"/>
    </source>
</evidence>
<dbReference type="Gene3D" id="3.30.40.10">
    <property type="entry name" value="Zinc/RING finger domain, C3HC4 (zinc finger)"/>
    <property type="match status" value="1"/>
</dbReference>
<comment type="catalytic activity">
    <reaction evidence="1">
        <text>S-ubiquitinyl-[E2 ubiquitin-conjugating enzyme]-L-cysteine + [acceptor protein]-L-lysine = [E2 ubiquitin-conjugating enzyme]-L-cysteine + N(6)-ubiquitinyl-[acceptor protein]-L-lysine.</text>
        <dbReference type="EC" id="2.3.2.27"/>
    </reaction>
</comment>
<reference evidence="10 11" key="1">
    <citation type="journal article" date="2013" name="Proc. Natl. Acad. Sci. U.S.A.">
        <title>Fine-scale variation in meiotic recombination in Mimulus inferred from population shotgun sequencing.</title>
        <authorList>
            <person name="Hellsten U."/>
            <person name="Wright K.M."/>
            <person name="Jenkins J."/>
            <person name="Shu S."/>
            <person name="Yuan Y."/>
            <person name="Wessler S.R."/>
            <person name="Schmutz J."/>
            <person name="Willis J.H."/>
            <person name="Rokhsar D.S."/>
        </authorList>
    </citation>
    <scope>NUCLEOTIDE SEQUENCE [LARGE SCALE GENOMIC DNA]</scope>
    <source>
        <strain evidence="11">cv. DUN x IM62</strain>
    </source>
</reference>
<dbReference type="InterPro" id="IPR013083">
    <property type="entry name" value="Znf_RING/FYVE/PHD"/>
</dbReference>
<evidence type="ECO:0000313" key="10">
    <source>
        <dbReference type="EMBL" id="EYU37065.1"/>
    </source>
</evidence>
<keyword evidence="4" id="KW-0479">Metal-binding</keyword>
<evidence type="ECO:0000259" key="9">
    <source>
        <dbReference type="Pfam" id="PF26192"/>
    </source>
</evidence>